<organism evidence="1 2">
    <name type="scientific">Corynebacterium doosanense CAU 212 = DSM 45436</name>
    <dbReference type="NCBI Taxonomy" id="558173"/>
    <lineage>
        <taxon>Bacteria</taxon>
        <taxon>Bacillati</taxon>
        <taxon>Actinomycetota</taxon>
        <taxon>Actinomycetes</taxon>
        <taxon>Mycobacteriales</taxon>
        <taxon>Corynebacteriaceae</taxon>
        <taxon>Corynebacterium</taxon>
    </lineage>
</organism>
<dbReference type="AlphaFoldDB" id="A0A097IJ80"/>
<gene>
    <name evidence="1" type="ORF">CDOO_01900</name>
</gene>
<evidence type="ECO:0000313" key="2">
    <source>
        <dbReference type="Proteomes" id="UP000029914"/>
    </source>
</evidence>
<dbReference type="EMBL" id="CP006764">
    <property type="protein sequence ID" value="AIT62179.1"/>
    <property type="molecule type" value="Genomic_DNA"/>
</dbReference>
<sequence length="75" mass="8599">MSEHEFITSVSALDAAPTGTRVANSSLGRFFWEKQPDGTWLLHDDPYLLRLARTSQELVRSNPEPREVLRWGKTE</sequence>
<dbReference type="STRING" id="558173.CDOO_01900"/>
<dbReference type="RefSeq" id="WP_018021467.1">
    <property type="nucleotide sequence ID" value="NZ_AQUX01000002.1"/>
</dbReference>
<name>A0A097IJ80_9CORY</name>
<accession>A0A097IJ80</accession>
<reference evidence="1 2" key="1">
    <citation type="submission" date="2013-09" db="EMBL/GenBank/DDBJ databases">
        <title>Complete genome sequence of Corynebacterium doosanense CAU 212(T) (=DSM 45436(T)), isolated from activated sludge.</title>
        <authorList>
            <person name="Schaffert L."/>
            <person name="Albersmeier A."/>
            <person name="Kalinowski J."/>
            <person name="Ruckert C."/>
        </authorList>
    </citation>
    <scope>NUCLEOTIDE SEQUENCE [LARGE SCALE GENOMIC DNA]</scope>
    <source>
        <strain evidence="1 2">CAU 212</strain>
    </source>
</reference>
<dbReference type="KEGG" id="cdo:CDOO_01900"/>
<dbReference type="Proteomes" id="UP000029914">
    <property type="component" value="Chromosome"/>
</dbReference>
<evidence type="ECO:0000313" key="1">
    <source>
        <dbReference type="EMBL" id="AIT62179.1"/>
    </source>
</evidence>
<protein>
    <submittedName>
        <fullName evidence="1">Uncharacterized protein</fullName>
    </submittedName>
</protein>
<proteinExistence type="predicted"/>
<keyword evidence="2" id="KW-1185">Reference proteome</keyword>
<dbReference type="HOGENOM" id="CLU_2664853_0_0_11"/>